<evidence type="ECO:0000313" key="1">
    <source>
        <dbReference type="EMBL" id="TDL96655.1"/>
    </source>
</evidence>
<name>A0A4V3BDE1_9STAP</name>
<proteinExistence type="predicted"/>
<evidence type="ECO:0000313" key="2">
    <source>
        <dbReference type="Proteomes" id="UP000295310"/>
    </source>
</evidence>
<dbReference type="AlphaFoldDB" id="A0A4V3BDE1"/>
<protein>
    <recommendedName>
        <fullName evidence="3">Colicin D immunity protein domain-containing protein</fullName>
    </recommendedName>
</protein>
<comment type="caution">
    <text evidence="1">The sequence shown here is derived from an EMBL/GenBank/DDBJ whole genome shotgun (WGS) entry which is preliminary data.</text>
</comment>
<dbReference type="RefSeq" id="WP_133432183.1">
    <property type="nucleotide sequence ID" value="NZ_SCWA01000012.1"/>
</dbReference>
<accession>A0A4V3BDE1</accession>
<sequence length="94" mass="11250">MSHSAILLRILKDLVEGRISTKIFVDYYYDIYNFMADEDDFTLYQAALFKELDDLVTFYIAPDEVPEYPYLNDDIKVLSEAKEILKRLEEEYQY</sequence>
<organism evidence="1 2">
    <name type="scientific">Macrococcus brunensis</name>
    <dbReference type="NCBI Taxonomy" id="198483"/>
    <lineage>
        <taxon>Bacteria</taxon>
        <taxon>Bacillati</taxon>
        <taxon>Bacillota</taxon>
        <taxon>Bacilli</taxon>
        <taxon>Bacillales</taxon>
        <taxon>Staphylococcaceae</taxon>
        <taxon>Macrococcus</taxon>
    </lineage>
</organism>
<gene>
    <name evidence="1" type="ORF">ERX27_07315</name>
</gene>
<keyword evidence="2" id="KW-1185">Reference proteome</keyword>
<evidence type="ECO:0008006" key="3">
    <source>
        <dbReference type="Google" id="ProtNLM"/>
    </source>
</evidence>
<dbReference type="Proteomes" id="UP000295310">
    <property type="component" value="Unassembled WGS sequence"/>
</dbReference>
<reference evidence="1 2" key="1">
    <citation type="submission" date="2019-01" db="EMBL/GenBank/DDBJ databases">
        <title>Draft genome sequences of the type strains of six Macrococcus species.</title>
        <authorList>
            <person name="Mazhar S."/>
            <person name="Altermann E."/>
            <person name="Hill C."/>
            <person name="Mcauliffe O."/>
        </authorList>
    </citation>
    <scope>NUCLEOTIDE SEQUENCE [LARGE SCALE GENOMIC DNA]</scope>
    <source>
        <strain evidence="1 2">CCM4811</strain>
    </source>
</reference>
<dbReference type="EMBL" id="SCWA01000012">
    <property type="protein sequence ID" value="TDL96655.1"/>
    <property type="molecule type" value="Genomic_DNA"/>
</dbReference>